<dbReference type="InterPro" id="IPR007356">
    <property type="entry name" value="tRNA_m1G_MeTrfase_euk"/>
</dbReference>
<evidence type="ECO:0000313" key="12">
    <source>
        <dbReference type="Proteomes" id="UP000076874"/>
    </source>
</evidence>
<evidence type="ECO:0000259" key="10">
    <source>
        <dbReference type="PROSITE" id="PS51675"/>
    </source>
</evidence>
<feature type="domain" description="SAM-dependent MTase TRM10-type" evidence="10">
    <location>
        <begin position="159"/>
        <end position="414"/>
    </location>
</feature>
<keyword evidence="3 11" id="KW-0489">Methyltransferase</keyword>
<dbReference type="InterPro" id="IPR038459">
    <property type="entry name" value="MT_TRM10-typ_sf"/>
</dbReference>
<dbReference type="PROSITE" id="PS51675">
    <property type="entry name" value="SAM_MT_TRM10"/>
    <property type="match status" value="1"/>
</dbReference>
<evidence type="ECO:0000256" key="6">
    <source>
        <dbReference type="ARBA" id="ARBA00031792"/>
    </source>
</evidence>
<feature type="region of interest" description="Disordered" evidence="9">
    <location>
        <begin position="1"/>
        <end position="165"/>
    </location>
</feature>
<accession>A0A162MNU5</accession>
<keyword evidence="4 11" id="KW-0808">Transferase</keyword>
<dbReference type="PANTHER" id="PTHR13563:SF13">
    <property type="entry name" value="TRNA METHYLTRANSFERASE 10 HOMOLOG A"/>
    <property type="match status" value="1"/>
</dbReference>
<comment type="catalytic activity">
    <reaction evidence="8">
        <text>guanosine(9) in tRNA + S-adenosyl-L-methionine = N(1)-methylguanosine(9) in tRNA + S-adenosyl-L-homocysteine + H(+)</text>
        <dbReference type="Rhea" id="RHEA:43156"/>
        <dbReference type="Rhea" id="RHEA-COMP:10367"/>
        <dbReference type="Rhea" id="RHEA-COMP:10368"/>
        <dbReference type="ChEBI" id="CHEBI:15378"/>
        <dbReference type="ChEBI" id="CHEBI:57856"/>
        <dbReference type="ChEBI" id="CHEBI:59789"/>
        <dbReference type="ChEBI" id="CHEBI:73542"/>
        <dbReference type="ChEBI" id="CHEBI:74269"/>
        <dbReference type="EC" id="2.1.1.221"/>
    </reaction>
</comment>
<dbReference type="InterPro" id="IPR028564">
    <property type="entry name" value="MT_TRM10-typ"/>
</dbReference>
<feature type="compositionally biased region" description="Basic and acidic residues" evidence="9">
    <location>
        <begin position="417"/>
        <end position="432"/>
    </location>
</feature>
<comment type="caution">
    <text evidence="11">The sequence shown here is derived from an EMBL/GenBank/DDBJ whole genome shotgun (WGS) entry which is preliminary data.</text>
</comment>
<evidence type="ECO:0000256" key="4">
    <source>
        <dbReference type="ARBA" id="ARBA00022679"/>
    </source>
</evidence>
<dbReference type="AlphaFoldDB" id="A0A162MNU5"/>
<feature type="region of interest" description="Disordered" evidence="9">
    <location>
        <begin position="417"/>
        <end position="473"/>
    </location>
</feature>
<dbReference type="PANTHER" id="PTHR13563">
    <property type="entry name" value="TRNA (GUANINE-9-) METHYLTRANSFERASE"/>
    <property type="match status" value="1"/>
</dbReference>
<keyword evidence="5" id="KW-0949">S-adenosyl-L-methionine</keyword>
<name>A0A162MNU5_9HYPO</name>
<evidence type="ECO:0000256" key="9">
    <source>
        <dbReference type="SAM" id="MobiDB-lite"/>
    </source>
</evidence>
<dbReference type="EMBL" id="AZHD01000004">
    <property type="protein sequence ID" value="OAA64680.1"/>
    <property type="molecule type" value="Genomic_DNA"/>
</dbReference>
<proteinExistence type="predicted"/>
<dbReference type="GO" id="GO:0052905">
    <property type="term" value="F:tRNA (guanosine(9)-N1)-methyltransferase activity"/>
    <property type="evidence" value="ECO:0007669"/>
    <property type="project" value="UniProtKB-EC"/>
</dbReference>
<keyword evidence="12" id="KW-1185">Reference proteome</keyword>
<reference evidence="11 12" key="1">
    <citation type="journal article" date="2016" name="Genome Biol. Evol.">
        <title>Divergent and convergent evolution of fungal pathogenicity.</title>
        <authorList>
            <person name="Shang Y."/>
            <person name="Xiao G."/>
            <person name="Zheng P."/>
            <person name="Cen K."/>
            <person name="Zhan S."/>
            <person name="Wang C."/>
        </authorList>
    </citation>
    <scope>NUCLEOTIDE SEQUENCE [LARGE SCALE GENOMIC DNA]</scope>
    <source>
        <strain evidence="11 12">RCEF 264</strain>
    </source>
</reference>
<dbReference type="EC" id="2.1.1.221" evidence="1"/>
<dbReference type="STRING" id="1081102.A0A162MNU5"/>
<evidence type="ECO:0000256" key="1">
    <source>
        <dbReference type="ARBA" id="ARBA00012797"/>
    </source>
</evidence>
<evidence type="ECO:0000256" key="8">
    <source>
        <dbReference type="ARBA" id="ARBA00048434"/>
    </source>
</evidence>
<feature type="region of interest" description="Disordered" evidence="9">
    <location>
        <begin position="274"/>
        <end position="308"/>
    </location>
</feature>
<dbReference type="GO" id="GO:0002939">
    <property type="term" value="P:tRNA N1-guanine methylation"/>
    <property type="evidence" value="ECO:0007669"/>
    <property type="project" value="TreeGrafter"/>
</dbReference>
<dbReference type="GO" id="GO:0000049">
    <property type="term" value="F:tRNA binding"/>
    <property type="evidence" value="ECO:0007669"/>
    <property type="project" value="TreeGrafter"/>
</dbReference>
<evidence type="ECO:0000256" key="7">
    <source>
        <dbReference type="ARBA" id="ARBA00032166"/>
    </source>
</evidence>
<dbReference type="Gene3D" id="3.40.1280.30">
    <property type="match status" value="1"/>
</dbReference>
<gene>
    <name evidence="11" type="ORF">SPI_03327</name>
</gene>
<dbReference type="Proteomes" id="UP000076874">
    <property type="component" value="Unassembled WGS sequence"/>
</dbReference>
<feature type="compositionally biased region" description="Low complexity" evidence="9">
    <location>
        <begin position="296"/>
        <end position="308"/>
    </location>
</feature>
<dbReference type="OrthoDB" id="278300at2759"/>
<evidence type="ECO:0000256" key="3">
    <source>
        <dbReference type="ARBA" id="ARBA00022603"/>
    </source>
</evidence>
<organism evidence="11 12">
    <name type="scientific">Niveomyces insectorum RCEF 264</name>
    <dbReference type="NCBI Taxonomy" id="1081102"/>
    <lineage>
        <taxon>Eukaryota</taxon>
        <taxon>Fungi</taxon>
        <taxon>Dikarya</taxon>
        <taxon>Ascomycota</taxon>
        <taxon>Pezizomycotina</taxon>
        <taxon>Sordariomycetes</taxon>
        <taxon>Hypocreomycetidae</taxon>
        <taxon>Hypocreales</taxon>
        <taxon>Cordycipitaceae</taxon>
        <taxon>Niveomyces</taxon>
    </lineage>
</organism>
<feature type="compositionally biased region" description="Acidic residues" evidence="9">
    <location>
        <begin position="60"/>
        <end position="71"/>
    </location>
</feature>
<evidence type="ECO:0000256" key="2">
    <source>
        <dbReference type="ARBA" id="ARBA00020451"/>
    </source>
</evidence>
<dbReference type="CDD" id="cd18089">
    <property type="entry name" value="SPOUT_Trm10-like"/>
    <property type="match status" value="1"/>
</dbReference>
<evidence type="ECO:0000256" key="5">
    <source>
        <dbReference type="ARBA" id="ARBA00022691"/>
    </source>
</evidence>
<feature type="compositionally biased region" description="Basic and acidic residues" evidence="9">
    <location>
        <begin position="72"/>
        <end position="82"/>
    </location>
</feature>
<dbReference type="GO" id="GO:0005634">
    <property type="term" value="C:nucleus"/>
    <property type="evidence" value="ECO:0007669"/>
    <property type="project" value="TreeGrafter"/>
</dbReference>
<protein>
    <recommendedName>
        <fullName evidence="2">tRNA (guanine(9)-N1)-methyltransferase</fullName>
        <ecNumber evidence="1">2.1.1.221</ecNumber>
    </recommendedName>
    <alternativeName>
        <fullName evidence="7">tRNA methyltransferase 10</fullName>
    </alternativeName>
    <alternativeName>
        <fullName evidence="6">tRNA(m1G9)-methyltransferase</fullName>
    </alternativeName>
</protein>
<feature type="compositionally biased region" description="Basic residues" evidence="9">
    <location>
        <begin position="115"/>
        <end position="132"/>
    </location>
</feature>
<evidence type="ECO:0000313" key="11">
    <source>
        <dbReference type="EMBL" id="OAA64680.1"/>
    </source>
</evidence>
<sequence length="473" mass="51242">MDADEEPRMSGALLPRDGDNIEPIEPATAKLNSESDDAQLLVVDHPLTKGSKRERSASLPEEEEEDDENGDADAKADSKGEGAGENGTPLAVKPLSKNQLKKLKRQQKWEDGRDNRKRRRKEKRISKQAQRRAAKEANGGAQTSAENEDGTATTAGTPDAHNTPKEHALVPVSIIMDCDFETYMRETELISLSSQITRVYAANRAAKRKVRIYVSSWGGKLRTRYETLLANQHKRWNNVFFLEDDFEAAARQAEEAMRGPDGGTVVDVLKAKDDEASSKGGDGGETPKAVESTPQAAAAADAPAADAPADADNLHPSVVYLTSDSPNTLTRLEPYTSYVIGGIVDKNREKGLCYARAQERGIRTAKLPVGDYMVMASRQVLTTNHVVEIMLHWLETGDWATAFSIVIPKRKGGHLRELSEKATGEKMEDRTAVDGGVDGQEDGDSAMQEVVQANGAGGDADTSSGEKATDGVL</sequence>